<dbReference type="AlphaFoldDB" id="A0A0C3ALD5"/>
<keyword evidence="11" id="KW-1185">Reference proteome</keyword>
<evidence type="ECO:0000256" key="1">
    <source>
        <dbReference type="ARBA" id="ARBA00000707"/>
    </source>
</evidence>
<evidence type="ECO:0000256" key="2">
    <source>
        <dbReference type="ARBA" id="ARBA00009326"/>
    </source>
</evidence>
<dbReference type="PANTHER" id="PTHR10589">
    <property type="entry name" value="UBIQUITIN CARBOXYL-TERMINAL HYDROLASE"/>
    <property type="match status" value="1"/>
</dbReference>
<dbReference type="GO" id="GO:0006511">
    <property type="term" value="P:ubiquitin-dependent protein catabolic process"/>
    <property type="evidence" value="ECO:0007669"/>
    <property type="project" value="UniProtKB-UniRule"/>
</dbReference>
<evidence type="ECO:0000256" key="4">
    <source>
        <dbReference type="ARBA" id="ARBA00022786"/>
    </source>
</evidence>
<dbReference type="Pfam" id="PF01088">
    <property type="entry name" value="Peptidase_C12"/>
    <property type="match status" value="1"/>
</dbReference>
<evidence type="ECO:0000313" key="10">
    <source>
        <dbReference type="EMBL" id="KIM74698.1"/>
    </source>
</evidence>
<evidence type="ECO:0000256" key="5">
    <source>
        <dbReference type="ARBA" id="ARBA00022801"/>
    </source>
</evidence>
<sequence length="242" mass="26214">MSTNPRWIPLESNPEVLSSWAHAAGLLKSEAQFEDVYGLDSELLAMVSQPVKAIILLFPLSDTIMAKQMEEEKKIAAEGQPDIDPSILWIKQTISNACGTMGLLHALANSNVTIAPESPLAKFIAECQSKTPTERAKLLETTPLFANIHADAAAAGQTSVPENLDTDLHFTCFVQAPEAGARQTETPTKTMRLIELDGRRAGPVDRGVCTDLLRDVAKIVKDVYVSQVSSMHFSMMSLGPPA</sequence>
<comment type="catalytic activity">
    <reaction evidence="1 7 8">
        <text>Thiol-dependent hydrolysis of ester, thioester, amide, peptide and isopeptide bonds formed by the C-terminal Gly of ubiquitin (a 76-residue protein attached to proteins as an intracellular targeting signal).</text>
        <dbReference type="EC" id="3.4.19.12"/>
    </reaction>
</comment>
<dbReference type="HOGENOM" id="CLU_054406_0_2_1"/>
<feature type="active site" description="Proton donor" evidence="7">
    <location>
        <position position="169"/>
    </location>
</feature>
<protein>
    <recommendedName>
        <fullName evidence="8">Ubiquitin carboxyl-terminal hydrolase</fullName>
        <ecNumber evidence="8">3.4.19.12</ecNumber>
    </recommendedName>
</protein>
<reference evidence="10 11" key="1">
    <citation type="submission" date="2014-04" db="EMBL/GenBank/DDBJ databases">
        <authorList>
            <consortium name="DOE Joint Genome Institute"/>
            <person name="Kuo A."/>
            <person name="Tarkka M."/>
            <person name="Buscot F."/>
            <person name="Kohler A."/>
            <person name="Nagy L.G."/>
            <person name="Floudas D."/>
            <person name="Copeland A."/>
            <person name="Barry K.W."/>
            <person name="Cichocki N."/>
            <person name="Veneault-Fourrey C."/>
            <person name="LaButti K."/>
            <person name="Lindquist E.A."/>
            <person name="Lipzen A."/>
            <person name="Lundell T."/>
            <person name="Morin E."/>
            <person name="Murat C."/>
            <person name="Sun H."/>
            <person name="Tunlid A."/>
            <person name="Henrissat B."/>
            <person name="Grigoriev I.V."/>
            <person name="Hibbett D.S."/>
            <person name="Martin F."/>
            <person name="Nordberg H.P."/>
            <person name="Cantor M.N."/>
            <person name="Hua S.X."/>
        </authorList>
    </citation>
    <scope>NUCLEOTIDE SEQUENCE [LARGE SCALE GENOMIC DNA]</scope>
    <source>
        <strain evidence="10 11">F 1598</strain>
    </source>
</reference>
<dbReference type="FunFam" id="3.40.532.10:FF:000006">
    <property type="entry name" value="Ubiquitin carboxyl-terminal hydrolase"/>
    <property type="match status" value="1"/>
</dbReference>
<feature type="site" description="Transition state stabilizer" evidence="7">
    <location>
        <position position="92"/>
    </location>
</feature>
<keyword evidence="3 7" id="KW-0645">Protease</keyword>
<dbReference type="GO" id="GO:0016579">
    <property type="term" value="P:protein deubiquitination"/>
    <property type="evidence" value="ECO:0007669"/>
    <property type="project" value="TreeGrafter"/>
</dbReference>
<dbReference type="PROSITE" id="PS00140">
    <property type="entry name" value="UCH_1"/>
    <property type="match status" value="1"/>
</dbReference>
<accession>A0A0C3ALD5</accession>
<dbReference type="OrthoDB" id="427186at2759"/>
<feature type="domain" description="UCH catalytic" evidence="9">
    <location>
        <begin position="6"/>
        <end position="240"/>
    </location>
</feature>
<feature type="site" description="Important for enzyme activity" evidence="7">
    <location>
        <position position="197"/>
    </location>
</feature>
<dbReference type="EC" id="3.4.19.12" evidence="8"/>
<dbReference type="FunCoup" id="A0A0C3ALD5">
    <property type="interactions" value="394"/>
</dbReference>
<dbReference type="InterPro" id="IPR001578">
    <property type="entry name" value="Peptidase_C12_UCH"/>
</dbReference>
<name>A0A0C3ALD5_PILCF</name>
<dbReference type="InterPro" id="IPR038765">
    <property type="entry name" value="Papain-like_cys_pep_sf"/>
</dbReference>
<dbReference type="GO" id="GO:0005737">
    <property type="term" value="C:cytoplasm"/>
    <property type="evidence" value="ECO:0007669"/>
    <property type="project" value="TreeGrafter"/>
</dbReference>
<dbReference type="PROSITE" id="PS52048">
    <property type="entry name" value="UCH_DOMAIN"/>
    <property type="match status" value="1"/>
</dbReference>
<keyword evidence="6 7" id="KW-0788">Thiol protease</keyword>
<evidence type="ECO:0000256" key="7">
    <source>
        <dbReference type="PROSITE-ProRule" id="PRU01393"/>
    </source>
</evidence>
<keyword evidence="4 7" id="KW-0833">Ubl conjugation pathway</keyword>
<dbReference type="STRING" id="765440.A0A0C3ALD5"/>
<evidence type="ECO:0000259" key="9">
    <source>
        <dbReference type="PROSITE" id="PS52048"/>
    </source>
</evidence>
<dbReference type="SUPFAM" id="SSF54001">
    <property type="entry name" value="Cysteine proteinases"/>
    <property type="match status" value="1"/>
</dbReference>
<evidence type="ECO:0000256" key="8">
    <source>
        <dbReference type="RuleBase" id="RU361215"/>
    </source>
</evidence>
<dbReference type="PANTHER" id="PTHR10589:SF17">
    <property type="entry name" value="UBIQUITIN CARBOXYL-TERMINAL HYDROLASE"/>
    <property type="match status" value="1"/>
</dbReference>
<reference evidence="11" key="2">
    <citation type="submission" date="2015-01" db="EMBL/GenBank/DDBJ databases">
        <title>Evolutionary Origins and Diversification of the Mycorrhizal Mutualists.</title>
        <authorList>
            <consortium name="DOE Joint Genome Institute"/>
            <consortium name="Mycorrhizal Genomics Consortium"/>
            <person name="Kohler A."/>
            <person name="Kuo A."/>
            <person name="Nagy L.G."/>
            <person name="Floudas D."/>
            <person name="Copeland A."/>
            <person name="Barry K.W."/>
            <person name="Cichocki N."/>
            <person name="Veneault-Fourrey C."/>
            <person name="LaButti K."/>
            <person name="Lindquist E.A."/>
            <person name="Lipzen A."/>
            <person name="Lundell T."/>
            <person name="Morin E."/>
            <person name="Murat C."/>
            <person name="Riley R."/>
            <person name="Ohm R."/>
            <person name="Sun H."/>
            <person name="Tunlid A."/>
            <person name="Henrissat B."/>
            <person name="Grigoriev I.V."/>
            <person name="Hibbett D.S."/>
            <person name="Martin F."/>
        </authorList>
    </citation>
    <scope>NUCLEOTIDE SEQUENCE [LARGE SCALE GENOMIC DNA]</scope>
    <source>
        <strain evidence="11">F 1598</strain>
    </source>
</reference>
<evidence type="ECO:0000256" key="6">
    <source>
        <dbReference type="ARBA" id="ARBA00022807"/>
    </source>
</evidence>
<proteinExistence type="inferred from homology"/>
<dbReference type="PRINTS" id="PR00707">
    <property type="entry name" value="UBCTHYDRLASE"/>
</dbReference>
<dbReference type="Proteomes" id="UP000054166">
    <property type="component" value="Unassembled WGS sequence"/>
</dbReference>
<dbReference type="InterPro" id="IPR036959">
    <property type="entry name" value="Peptidase_C12_UCH_sf"/>
</dbReference>
<evidence type="ECO:0000256" key="3">
    <source>
        <dbReference type="ARBA" id="ARBA00022670"/>
    </source>
</evidence>
<dbReference type="GO" id="GO:0004843">
    <property type="term" value="F:cysteine-type deubiquitinase activity"/>
    <property type="evidence" value="ECO:0007669"/>
    <property type="project" value="UniProtKB-UniRule"/>
</dbReference>
<dbReference type="InterPro" id="IPR057254">
    <property type="entry name" value="UCH_AS"/>
</dbReference>
<dbReference type="CDD" id="cd09616">
    <property type="entry name" value="Peptidase_C12_UCH_L1_L3"/>
    <property type="match status" value="1"/>
</dbReference>
<dbReference type="EMBL" id="KN833057">
    <property type="protein sequence ID" value="KIM74698.1"/>
    <property type="molecule type" value="Genomic_DNA"/>
</dbReference>
<dbReference type="InParanoid" id="A0A0C3ALD5"/>
<dbReference type="Gene3D" id="3.40.532.10">
    <property type="entry name" value="Peptidase C12, ubiquitin carboxyl-terminal hydrolase"/>
    <property type="match status" value="1"/>
</dbReference>
<organism evidence="10 11">
    <name type="scientific">Piloderma croceum (strain F 1598)</name>
    <dbReference type="NCBI Taxonomy" id="765440"/>
    <lineage>
        <taxon>Eukaryota</taxon>
        <taxon>Fungi</taxon>
        <taxon>Dikarya</taxon>
        <taxon>Basidiomycota</taxon>
        <taxon>Agaricomycotina</taxon>
        <taxon>Agaricomycetes</taxon>
        <taxon>Agaricomycetidae</taxon>
        <taxon>Atheliales</taxon>
        <taxon>Atheliaceae</taxon>
        <taxon>Piloderma</taxon>
    </lineage>
</organism>
<comment type="similarity">
    <text evidence="2 7 8">Belongs to the peptidase C12 family.</text>
</comment>
<gene>
    <name evidence="10" type="ORF">PILCRDRAFT_828022</name>
</gene>
<feature type="active site" description="Nucleophile" evidence="7">
    <location>
        <position position="98"/>
    </location>
</feature>
<evidence type="ECO:0000313" key="11">
    <source>
        <dbReference type="Proteomes" id="UP000054166"/>
    </source>
</evidence>
<keyword evidence="5 7" id="KW-0378">Hydrolase</keyword>